<protein>
    <submittedName>
        <fullName evidence="7">Group 1 truncated hemoglobin</fullName>
    </submittedName>
</protein>
<dbReference type="InterPro" id="IPR001486">
    <property type="entry name" value="Hemoglobin_trunc"/>
</dbReference>
<organism evidence="7 8">
    <name type="scientific">Aliidiomarina minuta</name>
    <dbReference type="NCBI Taxonomy" id="880057"/>
    <lineage>
        <taxon>Bacteria</taxon>
        <taxon>Pseudomonadati</taxon>
        <taxon>Pseudomonadota</taxon>
        <taxon>Gammaproteobacteria</taxon>
        <taxon>Alteromonadales</taxon>
        <taxon>Idiomarinaceae</taxon>
        <taxon>Aliidiomarina</taxon>
    </lineage>
</organism>
<dbReference type="RefSeq" id="WP_126801997.1">
    <property type="nucleotide sequence ID" value="NZ_PIPL01000001.1"/>
</dbReference>
<feature type="signal peptide" evidence="6">
    <location>
        <begin position="1"/>
        <end position="21"/>
    </location>
</feature>
<dbReference type="InterPro" id="IPR012292">
    <property type="entry name" value="Globin/Proto"/>
</dbReference>
<dbReference type="EMBL" id="PIPL01000001">
    <property type="protein sequence ID" value="RUO25299.1"/>
    <property type="molecule type" value="Genomic_DNA"/>
</dbReference>
<accession>A0A432W5P7</accession>
<dbReference type="GO" id="GO:0020037">
    <property type="term" value="F:heme binding"/>
    <property type="evidence" value="ECO:0007669"/>
    <property type="project" value="InterPro"/>
</dbReference>
<dbReference type="GO" id="GO:0046872">
    <property type="term" value="F:metal ion binding"/>
    <property type="evidence" value="ECO:0007669"/>
    <property type="project" value="UniProtKB-KW"/>
</dbReference>
<evidence type="ECO:0000256" key="3">
    <source>
        <dbReference type="ARBA" id="ARBA00022723"/>
    </source>
</evidence>
<feature type="chain" id="PRO_5019174115" evidence="6">
    <location>
        <begin position="22"/>
        <end position="139"/>
    </location>
</feature>
<proteinExistence type="predicted"/>
<keyword evidence="6" id="KW-0732">Signal</keyword>
<name>A0A432W5P7_9GAMM</name>
<dbReference type="AlphaFoldDB" id="A0A432W5P7"/>
<dbReference type="Proteomes" id="UP000288293">
    <property type="component" value="Unassembled WGS sequence"/>
</dbReference>
<keyword evidence="3 5" id="KW-0479">Metal-binding</keyword>
<keyword evidence="8" id="KW-1185">Reference proteome</keyword>
<dbReference type="CDD" id="cd00454">
    <property type="entry name" value="TrHb1_N"/>
    <property type="match status" value="1"/>
</dbReference>
<keyword evidence="1" id="KW-0813">Transport</keyword>
<keyword evidence="2 5" id="KW-0349">Heme</keyword>
<dbReference type="GO" id="GO:0019825">
    <property type="term" value="F:oxygen binding"/>
    <property type="evidence" value="ECO:0007669"/>
    <property type="project" value="InterPro"/>
</dbReference>
<evidence type="ECO:0000256" key="1">
    <source>
        <dbReference type="ARBA" id="ARBA00022448"/>
    </source>
</evidence>
<reference evidence="7 8" key="1">
    <citation type="journal article" date="2011" name="Front. Microbiol.">
        <title>Genomic signatures of strain selection and enhancement in Bacillus atrophaeus var. globigii, a historical biowarfare simulant.</title>
        <authorList>
            <person name="Gibbons H.S."/>
            <person name="Broomall S.M."/>
            <person name="McNew L.A."/>
            <person name="Daligault H."/>
            <person name="Chapman C."/>
            <person name="Bruce D."/>
            <person name="Karavis M."/>
            <person name="Krepps M."/>
            <person name="McGregor P.A."/>
            <person name="Hong C."/>
            <person name="Park K.H."/>
            <person name="Akmal A."/>
            <person name="Feldman A."/>
            <person name="Lin J.S."/>
            <person name="Chang W.E."/>
            <person name="Higgs B.W."/>
            <person name="Demirev P."/>
            <person name="Lindquist J."/>
            <person name="Liem A."/>
            <person name="Fochler E."/>
            <person name="Read T.D."/>
            <person name="Tapia R."/>
            <person name="Johnson S."/>
            <person name="Bishop-Lilly K.A."/>
            <person name="Detter C."/>
            <person name="Han C."/>
            <person name="Sozhamannan S."/>
            <person name="Rosenzweig C.N."/>
            <person name="Skowronski E.W."/>
        </authorList>
    </citation>
    <scope>NUCLEOTIDE SEQUENCE [LARGE SCALE GENOMIC DNA]</scope>
    <source>
        <strain evidence="7 8">MLST1</strain>
    </source>
</reference>
<evidence type="ECO:0000313" key="7">
    <source>
        <dbReference type="EMBL" id="RUO25299.1"/>
    </source>
</evidence>
<evidence type="ECO:0000256" key="2">
    <source>
        <dbReference type="ARBA" id="ARBA00022617"/>
    </source>
</evidence>
<evidence type="ECO:0000256" key="4">
    <source>
        <dbReference type="ARBA" id="ARBA00023004"/>
    </source>
</evidence>
<evidence type="ECO:0000256" key="6">
    <source>
        <dbReference type="SAM" id="SignalP"/>
    </source>
</evidence>
<evidence type="ECO:0000313" key="8">
    <source>
        <dbReference type="Proteomes" id="UP000288293"/>
    </source>
</evidence>
<dbReference type="Gene3D" id="1.10.490.10">
    <property type="entry name" value="Globins"/>
    <property type="match status" value="1"/>
</dbReference>
<feature type="binding site" description="distal binding residue" evidence="5">
    <location>
        <position position="91"/>
    </location>
    <ligand>
        <name>heme</name>
        <dbReference type="ChEBI" id="CHEBI:30413"/>
    </ligand>
    <ligandPart>
        <name>Fe</name>
        <dbReference type="ChEBI" id="CHEBI:18248"/>
    </ligandPart>
</feature>
<dbReference type="OrthoDB" id="9795814at2"/>
<dbReference type="Pfam" id="PF01152">
    <property type="entry name" value="Bac_globin"/>
    <property type="match status" value="1"/>
</dbReference>
<dbReference type="SUPFAM" id="SSF46458">
    <property type="entry name" value="Globin-like"/>
    <property type="match status" value="1"/>
</dbReference>
<sequence>MKLLTALALLFALSISVPAQADDSLYQDLGERQGIEQLMQDMLLFIADDRRIAHHFRDTDIAELHQQLSDQLCDITGGPCVYEGEEMLESHKGLEISRADFNALVESLQLAFDENGTPVSAQNRLLALLAEMHGDIVNR</sequence>
<evidence type="ECO:0000256" key="5">
    <source>
        <dbReference type="PIRSR" id="PIRSR601486-1"/>
    </source>
</evidence>
<gene>
    <name evidence="7" type="ORF">CWE09_00760</name>
</gene>
<keyword evidence="4 5" id="KW-0408">Iron</keyword>
<comment type="caution">
    <text evidence="7">The sequence shown here is derived from an EMBL/GenBank/DDBJ whole genome shotgun (WGS) entry which is preliminary data.</text>
</comment>
<dbReference type="InterPro" id="IPR009050">
    <property type="entry name" value="Globin-like_sf"/>
</dbReference>